<sequence length="71" mass="7532">MTELGDIEHTNPYTGESFGETQTYGRGRFVAADGGEPASDRDDAEASLGDISHTPPRNAPSANGVYDSTDR</sequence>
<accession>A0A5N5U8G5</accession>
<keyword evidence="7" id="KW-1185">Reference proteome</keyword>
<dbReference type="Proteomes" id="UP000326302">
    <property type="component" value="Unassembled WGS sequence"/>
</dbReference>
<feature type="compositionally biased region" description="Polar residues" evidence="1">
    <location>
        <begin position="11"/>
        <end position="24"/>
    </location>
</feature>
<evidence type="ECO:0000313" key="7">
    <source>
        <dbReference type="Proteomes" id="UP000326865"/>
    </source>
</evidence>
<reference evidence="5 6" key="1">
    <citation type="submission" date="2019-10" db="EMBL/GenBank/DDBJ databases">
        <title>Unraveling microbial dark matter from salterns through culturing: the case of the genus Halosegnis.</title>
        <authorList>
            <person name="Duran-Viseras A."/>
            <person name="Andrei A.-S."/>
            <person name="Vera-Gargallo B."/>
            <person name="Ghai R."/>
            <person name="Sanchez-Porro C."/>
            <person name="Ventosa A."/>
        </authorList>
    </citation>
    <scope>NUCLEOTIDE SEQUENCE [LARGE SCALE GENOMIC DNA]</scope>
    <source>
        <strain evidence="3 6">F17-44</strain>
        <strain evidence="2 7">F18-79</strain>
        <strain evidence="4 5">F19-13</strain>
    </source>
</reference>
<evidence type="ECO:0000313" key="6">
    <source>
        <dbReference type="Proteomes" id="UP000326302"/>
    </source>
</evidence>
<evidence type="ECO:0000313" key="3">
    <source>
        <dbReference type="EMBL" id="KAB7512710.1"/>
    </source>
</evidence>
<dbReference type="Proteomes" id="UP000326865">
    <property type="component" value="Unassembled WGS sequence"/>
</dbReference>
<organism evidence="4 5">
    <name type="scientific">Halosegnis rubeus</name>
    <dbReference type="NCBI Taxonomy" id="2212850"/>
    <lineage>
        <taxon>Archaea</taxon>
        <taxon>Methanobacteriati</taxon>
        <taxon>Methanobacteriota</taxon>
        <taxon>Stenosarchaea group</taxon>
        <taxon>Halobacteria</taxon>
        <taxon>Halobacteriales</taxon>
        <taxon>Natronomonadaceae</taxon>
        <taxon>Halosegnis</taxon>
    </lineage>
</organism>
<gene>
    <name evidence="2" type="ORF">DM867_12725</name>
    <name evidence="3" type="ORF">DMP03_13740</name>
    <name evidence="4" type="ORF">DP108_12500</name>
</gene>
<evidence type="ECO:0000256" key="1">
    <source>
        <dbReference type="SAM" id="MobiDB-lite"/>
    </source>
</evidence>
<feature type="region of interest" description="Disordered" evidence="1">
    <location>
        <begin position="1"/>
        <end position="71"/>
    </location>
</feature>
<dbReference type="EMBL" id="QKKZ01000009">
    <property type="protein sequence ID" value="KAB7512450.1"/>
    <property type="molecule type" value="Genomic_DNA"/>
</dbReference>
<dbReference type="EMBL" id="QMDY01000010">
    <property type="protein sequence ID" value="KAB7514121.1"/>
    <property type="molecule type" value="Genomic_DNA"/>
</dbReference>
<evidence type="ECO:0000313" key="4">
    <source>
        <dbReference type="EMBL" id="KAB7514121.1"/>
    </source>
</evidence>
<dbReference type="Proteomes" id="UP000326207">
    <property type="component" value="Unassembled WGS sequence"/>
</dbReference>
<evidence type="ECO:0000313" key="5">
    <source>
        <dbReference type="Proteomes" id="UP000326207"/>
    </source>
</evidence>
<dbReference type="EMBL" id="QJOW01000009">
    <property type="protein sequence ID" value="KAB7512710.1"/>
    <property type="molecule type" value="Genomic_DNA"/>
</dbReference>
<name>A0A5N5U8G5_9EURY</name>
<dbReference type="OrthoDB" id="306312at2157"/>
<dbReference type="Pfam" id="PF25951">
    <property type="entry name" value="DUF7989"/>
    <property type="match status" value="1"/>
</dbReference>
<accession>A0A5N5U2E1</accession>
<protein>
    <submittedName>
        <fullName evidence="4">Uncharacterized protein</fullName>
    </submittedName>
</protein>
<dbReference type="RefSeq" id="WP_075935958.1">
    <property type="nucleotide sequence ID" value="NZ_QJOW01000009.1"/>
</dbReference>
<comment type="caution">
    <text evidence="4">The sequence shown here is derived from an EMBL/GenBank/DDBJ whole genome shotgun (WGS) entry which is preliminary data.</text>
</comment>
<evidence type="ECO:0000313" key="2">
    <source>
        <dbReference type="EMBL" id="KAB7512450.1"/>
    </source>
</evidence>
<accession>A0A5N5U1L4</accession>
<dbReference type="AlphaFoldDB" id="A0A5N5U8G5"/>
<proteinExistence type="predicted"/>
<dbReference type="InterPro" id="IPR058742">
    <property type="entry name" value="DUF7989"/>
</dbReference>